<evidence type="ECO:0000313" key="1">
    <source>
        <dbReference type="EMBL" id="CAI6357230.1"/>
    </source>
</evidence>
<sequence length="163" mass="18224">MTVLMIPKTKVILRGIEELQIEPNVNVQTDPTDTNNVDMSLVPSNIPISNVFDVLNNVNIKHLVTPDLQSTNYDINDPMDSNNVDMSLVPSTSNVFDDLNNITIKNSVTPDLQSINYDINSDFLLQNLINENSNNLMEIIGDIDDGTNIFNNPDTNMMDIDDK</sequence>
<dbReference type="AlphaFoldDB" id="A0AAV0WMV2"/>
<organism evidence="1 2">
    <name type="scientific">Macrosiphum euphorbiae</name>
    <name type="common">potato aphid</name>
    <dbReference type="NCBI Taxonomy" id="13131"/>
    <lineage>
        <taxon>Eukaryota</taxon>
        <taxon>Metazoa</taxon>
        <taxon>Ecdysozoa</taxon>
        <taxon>Arthropoda</taxon>
        <taxon>Hexapoda</taxon>
        <taxon>Insecta</taxon>
        <taxon>Pterygota</taxon>
        <taxon>Neoptera</taxon>
        <taxon>Paraneoptera</taxon>
        <taxon>Hemiptera</taxon>
        <taxon>Sternorrhyncha</taxon>
        <taxon>Aphidomorpha</taxon>
        <taxon>Aphidoidea</taxon>
        <taxon>Aphididae</taxon>
        <taxon>Macrosiphini</taxon>
        <taxon>Macrosiphum</taxon>
    </lineage>
</organism>
<protein>
    <submittedName>
        <fullName evidence="1">Uncharacterized protein</fullName>
    </submittedName>
</protein>
<reference evidence="1 2" key="1">
    <citation type="submission" date="2023-01" db="EMBL/GenBank/DDBJ databases">
        <authorList>
            <person name="Whitehead M."/>
        </authorList>
    </citation>
    <scope>NUCLEOTIDE SEQUENCE [LARGE SCALE GENOMIC DNA]</scope>
</reference>
<proteinExistence type="predicted"/>
<accession>A0AAV0WMV2</accession>
<gene>
    <name evidence="1" type="ORF">MEUPH1_LOCUS12877</name>
</gene>
<dbReference type="Proteomes" id="UP001160148">
    <property type="component" value="Unassembled WGS sequence"/>
</dbReference>
<evidence type="ECO:0000313" key="2">
    <source>
        <dbReference type="Proteomes" id="UP001160148"/>
    </source>
</evidence>
<dbReference type="EMBL" id="CARXXK010000002">
    <property type="protein sequence ID" value="CAI6357230.1"/>
    <property type="molecule type" value="Genomic_DNA"/>
</dbReference>
<comment type="caution">
    <text evidence="1">The sequence shown here is derived from an EMBL/GenBank/DDBJ whole genome shotgun (WGS) entry which is preliminary data.</text>
</comment>
<name>A0AAV0WMV2_9HEMI</name>
<keyword evidence="2" id="KW-1185">Reference proteome</keyword>